<protein>
    <submittedName>
        <fullName evidence="2">Cytosine deaminase</fullName>
        <ecNumber evidence="2">3.5.4.1</ecNumber>
    </submittedName>
</protein>
<dbReference type="CDD" id="cd01293">
    <property type="entry name" value="Bact_CD"/>
    <property type="match status" value="1"/>
</dbReference>
<evidence type="ECO:0000259" key="1">
    <source>
        <dbReference type="Pfam" id="PF07969"/>
    </source>
</evidence>
<dbReference type="GO" id="GO:0004131">
    <property type="term" value="F:cytosine deaminase activity"/>
    <property type="evidence" value="ECO:0007669"/>
    <property type="project" value="UniProtKB-EC"/>
</dbReference>
<comment type="caution">
    <text evidence="2">The sequence shown here is derived from an EMBL/GenBank/DDBJ whole genome shotgun (WGS) entry which is preliminary data.</text>
</comment>
<dbReference type="InterPro" id="IPR013108">
    <property type="entry name" value="Amidohydro_3"/>
</dbReference>
<dbReference type="PANTHER" id="PTHR32027:SF9">
    <property type="entry name" value="BLL3847 PROTEIN"/>
    <property type="match status" value="1"/>
</dbReference>
<reference evidence="2 3" key="1">
    <citation type="submission" date="2023-07" db="EMBL/GenBank/DDBJ databases">
        <title>Genomic Encyclopedia of Type Strains, Phase IV (KMG-IV): sequencing the most valuable type-strain genomes for metagenomic binning, comparative biology and taxonomic classification.</title>
        <authorList>
            <person name="Goeker M."/>
        </authorList>
    </citation>
    <scope>NUCLEOTIDE SEQUENCE [LARGE SCALE GENOMIC DNA]</scope>
    <source>
        <strain evidence="2 3">DSM 1112</strain>
    </source>
</reference>
<dbReference type="RefSeq" id="WP_307231382.1">
    <property type="nucleotide sequence ID" value="NZ_JAUSVF010000001.1"/>
</dbReference>
<dbReference type="Proteomes" id="UP001230207">
    <property type="component" value="Unassembled WGS sequence"/>
</dbReference>
<dbReference type="InterPro" id="IPR011059">
    <property type="entry name" value="Metal-dep_hydrolase_composite"/>
</dbReference>
<gene>
    <name evidence="2" type="ORF">QO002_003212</name>
</gene>
<dbReference type="Pfam" id="PF07969">
    <property type="entry name" value="Amidohydro_3"/>
    <property type="match status" value="1"/>
</dbReference>
<dbReference type="EC" id="3.5.4.1" evidence="2"/>
<sequence length="419" mass="45456">MIFDLVIRNARIEQGGALVDLAVRDGRIVEIGSDFRCEAIESYDAAGSFAFGGFADSHVHLDKACILDRCRICEGTLAEAVREAARLKPGFDEADVYARAARVAEKAIIHGTTRLRTFVEIDPRAGFRSFDAIKRIRADYAFAIDIEICAFAQDGLTNEPETFAMLDAALSDGADMIGGCPYIDPDPTRHVELIFDLAEKHDVAIDFHLDFDLDPLNTNLPTVIRETLRRGWQGRVAIGHVTNLSAMSPDRLMEIAAGLVEAGIALTVLPATDLFLNGREHDRLVPRGVAPAHLFAADGVVTSVATNNVLNPFTPFGDASLIRMANLYANVAQLSRDQDLDAVFGMVSHSAARLMGADYAGIEVGGEATIVLLDCKGPREAVREIAPVLAGWKCGRKSFDNGRPVIFRNVGENGKENHP</sequence>
<evidence type="ECO:0000313" key="2">
    <source>
        <dbReference type="EMBL" id="MDQ0321074.1"/>
    </source>
</evidence>
<dbReference type="Gene3D" id="2.30.40.10">
    <property type="entry name" value="Urease, subunit C, domain 1"/>
    <property type="match status" value="1"/>
</dbReference>
<dbReference type="InterPro" id="IPR032466">
    <property type="entry name" value="Metal_Hydrolase"/>
</dbReference>
<keyword evidence="3" id="KW-1185">Reference proteome</keyword>
<evidence type="ECO:0000313" key="3">
    <source>
        <dbReference type="Proteomes" id="UP001230207"/>
    </source>
</evidence>
<accession>A0ABU0BS53</accession>
<dbReference type="EMBL" id="JAUSVF010000001">
    <property type="protein sequence ID" value="MDQ0321074.1"/>
    <property type="molecule type" value="Genomic_DNA"/>
</dbReference>
<dbReference type="SUPFAM" id="SSF51338">
    <property type="entry name" value="Composite domain of metallo-dependent hydrolases"/>
    <property type="match status" value="1"/>
</dbReference>
<dbReference type="InterPro" id="IPR052349">
    <property type="entry name" value="Metallo-hydrolase_Enzymes"/>
</dbReference>
<feature type="domain" description="Amidohydrolase 3" evidence="1">
    <location>
        <begin position="187"/>
        <end position="381"/>
    </location>
</feature>
<dbReference type="Gene3D" id="3.20.20.140">
    <property type="entry name" value="Metal-dependent hydrolases"/>
    <property type="match status" value="1"/>
</dbReference>
<dbReference type="SUPFAM" id="SSF51556">
    <property type="entry name" value="Metallo-dependent hydrolases"/>
    <property type="match status" value="1"/>
</dbReference>
<keyword evidence="2" id="KW-0378">Hydrolase</keyword>
<dbReference type="PANTHER" id="PTHR32027">
    <property type="entry name" value="CYTOSINE DEAMINASE"/>
    <property type="match status" value="1"/>
</dbReference>
<organism evidence="2 3">
    <name type="scientific">Pararhizobium capsulatum DSM 1112</name>
    <dbReference type="NCBI Taxonomy" id="1121113"/>
    <lineage>
        <taxon>Bacteria</taxon>
        <taxon>Pseudomonadati</taxon>
        <taxon>Pseudomonadota</taxon>
        <taxon>Alphaproteobacteria</taxon>
        <taxon>Hyphomicrobiales</taxon>
        <taxon>Rhizobiaceae</taxon>
        <taxon>Rhizobium/Agrobacterium group</taxon>
        <taxon>Pararhizobium</taxon>
    </lineage>
</organism>
<proteinExistence type="predicted"/>
<name>A0ABU0BS53_9HYPH</name>